<evidence type="ECO:0000313" key="2">
    <source>
        <dbReference type="EMBL" id="NMH92668.1"/>
    </source>
</evidence>
<dbReference type="EMBL" id="JAAXKZ010000045">
    <property type="protein sequence ID" value="NMH92668.1"/>
    <property type="molecule type" value="Genomic_DNA"/>
</dbReference>
<sequence>MISFGGRPDAARPDRAQPVHHPAGPRDITQVRIAGPWPEPRSAPLAAIAAVPGCALAAGAAPHTVVALDGAR</sequence>
<accession>A0A848DJ02</accession>
<name>A0A848DJ02_9PSEU</name>
<evidence type="ECO:0000256" key="1">
    <source>
        <dbReference type="SAM" id="MobiDB-lite"/>
    </source>
</evidence>
<keyword evidence="3" id="KW-1185">Reference proteome</keyword>
<feature type="region of interest" description="Disordered" evidence="1">
    <location>
        <begin position="1"/>
        <end position="26"/>
    </location>
</feature>
<comment type="caution">
    <text evidence="2">The sequence shown here is derived from an EMBL/GenBank/DDBJ whole genome shotgun (WGS) entry which is preliminary data.</text>
</comment>
<gene>
    <name evidence="2" type="ORF">HF519_14035</name>
</gene>
<dbReference type="AlphaFoldDB" id="A0A848DJ02"/>
<proteinExistence type="predicted"/>
<organism evidence="2 3">
    <name type="scientific">Pseudonocardia bannensis</name>
    <dbReference type="NCBI Taxonomy" id="630973"/>
    <lineage>
        <taxon>Bacteria</taxon>
        <taxon>Bacillati</taxon>
        <taxon>Actinomycetota</taxon>
        <taxon>Actinomycetes</taxon>
        <taxon>Pseudonocardiales</taxon>
        <taxon>Pseudonocardiaceae</taxon>
        <taxon>Pseudonocardia</taxon>
    </lineage>
</organism>
<protein>
    <submittedName>
        <fullName evidence="2">Uncharacterized protein</fullName>
    </submittedName>
</protein>
<evidence type="ECO:0000313" key="3">
    <source>
        <dbReference type="Proteomes" id="UP000586918"/>
    </source>
</evidence>
<dbReference type="RefSeq" id="WP_169413378.1">
    <property type="nucleotide sequence ID" value="NZ_JAAXKZ010000045.1"/>
</dbReference>
<dbReference type="Proteomes" id="UP000586918">
    <property type="component" value="Unassembled WGS sequence"/>
</dbReference>
<reference evidence="2 3" key="1">
    <citation type="submission" date="2020-04" db="EMBL/GenBank/DDBJ databases">
        <authorList>
            <person name="Klaysubun C."/>
            <person name="Duangmal K."/>
            <person name="Lipun K."/>
        </authorList>
    </citation>
    <scope>NUCLEOTIDE SEQUENCE [LARGE SCALE GENOMIC DNA]</scope>
    <source>
        <strain evidence="2 3">DSM 45300</strain>
    </source>
</reference>